<dbReference type="EMBL" id="SJPI01000002">
    <property type="protein sequence ID" value="TWT50291.1"/>
    <property type="molecule type" value="Genomic_DNA"/>
</dbReference>
<keyword evidence="2" id="KW-1133">Transmembrane helix</keyword>
<evidence type="ECO:0000313" key="3">
    <source>
        <dbReference type="EMBL" id="TWT50291.1"/>
    </source>
</evidence>
<evidence type="ECO:0000256" key="2">
    <source>
        <dbReference type="SAM" id="Phobius"/>
    </source>
</evidence>
<protein>
    <submittedName>
        <fullName evidence="3">Uncharacterized protein</fullName>
    </submittedName>
</protein>
<evidence type="ECO:0000313" key="4">
    <source>
        <dbReference type="Proteomes" id="UP000316598"/>
    </source>
</evidence>
<dbReference type="Proteomes" id="UP000316598">
    <property type="component" value="Unassembled WGS sequence"/>
</dbReference>
<evidence type="ECO:0000256" key="1">
    <source>
        <dbReference type="SAM" id="MobiDB-lite"/>
    </source>
</evidence>
<reference evidence="3 4" key="1">
    <citation type="submission" date="2019-02" db="EMBL/GenBank/DDBJ databases">
        <title>Deep-cultivation of Planctomycetes and their phenomic and genomic characterization uncovers novel biology.</title>
        <authorList>
            <person name="Wiegand S."/>
            <person name="Jogler M."/>
            <person name="Boedeker C."/>
            <person name="Pinto D."/>
            <person name="Vollmers J."/>
            <person name="Rivas-Marin E."/>
            <person name="Kohn T."/>
            <person name="Peeters S.H."/>
            <person name="Heuer A."/>
            <person name="Rast P."/>
            <person name="Oberbeckmann S."/>
            <person name="Bunk B."/>
            <person name="Jeske O."/>
            <person name="Meyerdierks A."/>
            <person name="Storesund J.E."/>
            <person name="Kallscheuer N."/>
            <person name="Luecker S."/>
            <person name="Lage O.M."/>
            <person name="Pohl T."/>
            <person name="Merkel B.J."/>
            <person name="Hornburger P."/>
            <person name="Mueller R.-W."/>
            <person name="Bruemmer F."/>
            <person name="Labrenz M."/>
            <person name="Spormann A.M."/>
            <person name="Op Den Camp H."/>
            <person name="Overmann J."/>
            <person name="Amann R."/>
            <person name="Jetten M.S.M."/>
            <person name="Mascher T."/>
            <person name="Medema M.H."/>
            <person name="Devos D.P."/>
            <person name="Kaster A.-K."/>
            <person name="Ovreas L."/>
            <person name="Rohde M."/>
            <person name="Galperin M.Y."/>
            <person name="Jogler C."/>
        </authorList>
    </citation>
    <scope>NUCLEOTIDE SEQUENCE [LARGE SCALE GENOMIC DNA]</scope>
    <source>
        <strain evidence="3 4">Pla22</strain>
    </source>
</reference>
<sequence length="144" mass="16469">MVRVCTTTCVMILAFAFGDFLPQFFVNDDLRQSELELTFSLLGLLAGFAASELYFAHLERLHRSRSAARRRGMRATQTHRTGPPEHFSRRLASFVGSELLNRNDRFESKMPLRILAPIGKPSPAKSGEFIRRILHRIQVILRRG</sequence>
<organism evidence="3 4">
    <name type="scientific">Rubripirellula amarantea</name>
    <dbReference type="NCBI Taxonomy" id="2527999"/>
    <lineage>
        <taxon>Bacteria</taxon>
        <taxon>Pseudomonadati</taxon>
        <taxon>Planctomycetota</taxon>
        <taxon>Planctomycetia</taxon>
        <taxon>Pirellulales</taxon>
        <taxon>Pirellulaceae</taxon>
        <taxon>Rubripirellula</taxon>
    </lineage>
</organism>
<dbReference type="RefSeq" id="WP_146515549.1">
    <property type="nucleotide sequence ID" value="NZ_SJPI01000002.1"/>
</dbReference>
<feature type="region of interest" description="Disordered" evidence="1">
    <location>
        <begin position="67"/>
        <end position="86"/>
    </location>
</feature>
<dbReference type="AlphaFoldDB" id="A0A5C5WJV4"/>
<gene>
    <name evidence="3" type="ORF">Pla22_30320</name>
</gene>
<keyword evidence="2" id="KW-0812">Transmembrane</keyword>
<comment type="caution">
    <text evidence="3">The sequence shown here is derived from an EMBL/GenBank/DDBJ whole genome shotgun (WGS) entry which is preliminary data.</text>
</comment>
<name>A0A5C5WJV4_9BACT</name>
<keyword evidence="4" id="KW-1185">Reference proteome</keyword>
<proteinExistence type="predicted"/>
<feature type="transmembrane region" description="Helical" evidence="2">
    <location>
        <begin position="37"/>
        <end position="56"/>
    </location>
</feature>
<accession>A0A5C5WJV4</accession>
<keyword evidence="2" id="KW-0472">Membrane</keyword>